<dbReference type="Proteomes" id="UP000323136">
    <property type="component" value="Unassembled WGS sequence"/>
</dbReference>
<accession>A0A5S5DTF7</accession>
<dbReference type="EMBL" id="VNIA01000002">
    <property type="protein sequence ID" value="TYP99171.1"/>
    <property type="molecule type" value="Genomic_DNA"/>
</dbReference>
<reference evidence="1 2" key="1">
    <citation type="submission" date="2019-07" db="EMBL/GenBank/DDBJ databases">
        <title>Genomic Encyclopedia of Type Strains, Phase IV (KMG-IV): sequencing the most valuable type-strain genomes for metagenomic binning, comparative biology and taxonomic classification.</title>
        <authorList>
            <person name="Goeker M."/>
        </authorList>
    </citation>
    <scope>NUCLEOTIDE SEQUENCE [LARGE SCALE GENOMIC DNA]</scope>
    <source>
        <strain evidence="1 2">DSM 18961</strain>
    </source>
</reference>
<evidence type="ECO:0000313" key="2">
    <source>
        <dbReference type="Proteomes" id="UP000323136"/>
    </source>
</evidence>
<comment type="caution">
    <text evidence="1">The sequence shown here is derived from an EMBL/GenBank/DDBJ whole genome shotgun (WGS) entry which is preliminary data.</text>
</comment>
<evidence type="ECO:0000313" key="1">
    <source>
        <dbReference type="EMBL" id="TYP99171.1"/>
    </source>
</evidence>
<dbReference type="RefSeq" id="WP_148869952.1">
    <property type="nucleotide sequence ID" value="NZ_VNIA01000002.1"/>
</dbReference>
<dbReference type="OrthoDB" id="1188706at2"/>
<sequence>MKKFIIILCAIVLSSFTKNETQEVKSILTSGKWFVESTQESGQEPEMTSNKNDEWIVFHADGKVEEGLYGDVTASNWEYLAEEKSIKISGDETVYKRVIEISADKLVVEAVDNLNSDDTLMVTYIK</sequence>
<organism evidence="1 2">
    <name type="scientific">Tenacibaculum adriaticum</name>
    <dbReference type="NCBI Taxonomy" id="413713"/>
    <lineage>
        <taxon>Bacteria</taxon>
        <taxon>Pseudomonadati</taxon>
        <taxon>Bacteroidota</taxon>
        <taxon>Flavobacteriia</taxon>
        <taxon>Flavobacteriales</taxon>
        <taxon>Flavobacteriaceae</taxon>
        <taxon>Tenacibaculum</taxon>
    </lineage>
</organism>
<protein>
    <recommendedName>
        <fullName evidence="3">Lipocalin-like protein</fullName>
    </recommendedName>
</protein>
<dbReference type="AlphaFoldDB" id="A0A5S5DTF7"/>
<gene>
    <name evidence="1" type="ORF">C7447_102490</name>
</gene>
<name>A0A5S5DTF7_9FLAO</name>
<proteinExistence type="predicted"/>
<evidence type="ECO:0008006" key="3">
    <source>
        <dbReference type="Google" id="ProtNLM"/>
    </source>
</evidence>
<keyword evidence="2" id="KW-1185">Reference proteome</keyword>